<evidence type="ECO:0000256" key="1">
    <source>
        <dbReference type="ARBA" id="ARBA00004123"/>
    </source>
</evidence>
<evidence type="ECO:0000256" key="4">
    <source>
        <dbReference type="ARBA" id="ARBA00023163"/>
    </source>
</evidence>
<dbReference type="PANTHER" id="PTHR33572:SF18">
    <property type="entry name" value="SPORE DEVELOPMENT REGULATOR VOSA"/>
    <property type="match status" value="1"/>
</dbReference>
<feature type="region of interest" description="Disordered" evidence="6">
    <location>
        <begin position="414"/>
        <end position="485"/>
    </location>
</feature>
<feature type="compositionally biased region" description="Polar residues" evidence="6">
    <location>
        <begin position="223"/>
        <end position="232"/>
    </location>
</feature>
<feature type="region of interest" description="Disordered" evidence="6">
    <location>
        <begin position="707"/>
        <end position="790"/>
    </location>
</feature>
<dbReference type="GO" id="GO:0030435">
    <property type="term" value="P:sporulation resulting in formation of a cellular spore"/>
    <property type="evidence" value="ECO:0007669"/>
    <property type="project" value="UniProtKB-KW"/>
</dbReference>
<feature type="compositionally biased region" description="Polar residues" evidence="6">
    <location>
        <begin position="1"/>
        <end position="14"/>
    </location>
</feature>
<feature type="compositionally biased region" description="Polar residues" evidence="6">
    <location>
        <begin position="739"/>
        <end position="748"/>
    </location>
</feature>
<dbReference type="InterPro" id="IPR021740">
    <property type="entry name" value="Velvet"/>
</dbReference>
<dbReference type="GO" id="GO:0005634">
    <property type="term" value="C:nucleus"/>
    <property type="evidence" value="ECO:0007669"/>
    <property type="project" value="UniProtKB-SubCell"/>
</dbReference>
<feature type="compositionally biased region" description="Polar residues" evidence="6">
    <location>
        <begin position="431"/>
        <end position="458"/>
    </location>
</feature>
<feature type="compositionally biased region" description="Low complexity" evidence="6">
    <location>
        <begin position="460"/>
        <end position="471"/>
    </location>
</feature>
<dbReference type="Proteomes" id="UP001161017">
    <property type="component" value="Unassembled WGS sequence"/>
</dbReference>
<feature type="compositionally biased region" description="Polar residues" evidence="6">
    <location>
        <begin position="370"/>
        <end position="379"/>
    </location>
</feature>
<evidence type="ECO:0000313" key="8">
    <source>
        <dbReference type="EMBL" id="MDI1491930.1"/>
    </source>
</evidence>
<feature type="domain" description="Velvet" evidence="7">
    <location>
        <begin position="2"/>
        <end position="187"/>
    </location>
</feature>
<feature type="compositionally biased region" description="Polar residues" evidence="6">
    <location>
        <begin position="778"/>
        <end position="790"/>
    </location>
</feature>
<keyword evidence="3" id="KW-0805">Transcription regulation</keyword>
<organism evidence="8 9">
    <name type="scientific">Ramalina farinacea</name>
    <dbReference type="NCBI Taxonomy" id="258253"/>
    <lineage>
        <taxon>Eukaryota</taxon>
        <taxon>Fungi</taxon>
        <taxon>Dikarya</taxon>
        <taxon>Ascomycota</taxon>
        <taxon>Pezizomycotina</taxon>
        <taxon>Lecanoromycetes</taxon>
        <taxon>OSLEUM clade</taxon>
        <taxon>Lecanoromycetidae</taxon>
        <taxon>Lecanorales</taxon>
        <taxon>Lecanorineae</taxon>
        <taxon>Ramalinaceae</taxon>
        <taxon>Ramalina</taxon>
    </lineage>
</organism>
<feature type="compositionally biased region" description="Basic and acidic residues" evidence="6">
    <location>
        <begin position="15"/>
        <end position="33"/>
    </location>
</feature>
<dbReference type="EMBL" id="JAPUFD010000016">
    <property type="protein sequence ID" value="MDI1491930.1"/>
    <property type="molecule type" value="Genomic_DNA"/>
</dbReference>
<comment type="subcellular location">
    <subcellularLocation>
        <location evidence="1">Nucleus</location>
    </subcellularLocation>
</comment>
<comment type="caution">
    <text evidence="8">The sequence shown here is derived from an EMBL/GenBank/DDBJ whole genome shotgun (WGS) entry which is preliminary data.</text>
</comment>
<feature type="region of interest" description="Disordered" evidence="6">
    <location>
        <begin position="188"/>
        <end position="301"/>
    </location>
</feature>
<evidence type="ECO:0000313" key="9">
    <source>
        <dbReference type="Proteomes" id="UP001161017"/>
    </source>
</evidence>
<dbReference type="InterPro" id="IPR037525">
    <property type="entry name" value="Velvet_dom"/>
</dbReference>
<dbReference type="PANTHER" id="PTHR33572">
    <property type="entry name" value="SPORE DEVELOPMENT REGULATOR VOSA"/>
    <property type="match status" value="1"/>
</dbReference>
<keyword evidence="5" id="KW-0539">Nucleus</keyword>
<feature type="compositionally biased region" description="Polar residues" evidence="6">
    <location>
        <begin position="247"/>
        <end position="259"/>
    </location>
</feature>
<evidence type="ECO:0000256" key="3">
    <source>
        <dbReference type="ARBA" id="ARBA00023015"/>
    </source>
</evidence>
<evidence type="ECO:0000256" key="5">
    <source>
        <dbReference type="ARBA" id="ARBA00023242"/>
    </source>
</evidence>
<feature type="compositionally biased region" description="Polar residues" evidence="6">
    <location>
        <begin position="201"/>
        <end position="211"/>
    </location>
</feature>
<feature type="compositionally biased region" description="Low complexity" evidence="6">
    <location>
        <begin position="212"/>
        <end position="222"/>
    </location>
</feature>
<protein>
    <recommendedName>
        <fullName evidence="7">Velvet domain-containing protein</fullName>
    </recommendedName>
</protein>
<keyword evidence="4" id="KW-0804">Transcription</keyword>
<feature type="region of interest" description="Disordered" evidence="6">
    <location>
        <begin position="558"/>
        <end position="587"/>
    </location>
</feature>
<keyword evidence="2" id="KW-0749">Sporulation</keyword>
<feature type="region of interest" description="Disordered" evidence="6">
    <location>
        <begin position="1436"/>
        <end position="1465"/>
    </location>
</feature>
<dbReference type="Gene3D" id="2.60.40.3960">
    <property type="entry name" value="Velvet domain"/>
    <property type="match status" value="1"/>
</dbReference>
<dbReference type="PROSITE" id="PS51821">
    <property type="entry name" value="VELVET"/>
    <property type="match status" value="1"/>
</dbReference>
<feature type="compositionally biased region" description="Polar residues" evidence="6">
    <location>
        <begin position="560"/>
        <end position="587"/>
    </location>
</feature>
<reference evidence="8" key="1">
    <citation type="journal article" date="2023" name="Genome Biol. Evol.">
        <title>First Whole Genome Sequence and Flow Cytometry Genome Size Data for the Lichen-Forming Fungus Ramalina farinacea (Ascomycota).</title>
        <authorList>
            <person name="Llewellyn T."/>
            <person name="Mian S."/>
            <person name="Hill R."/>
            <person name="Leitch I.J."/>
            <person name="Gaya E."/>
        </authorList>
    </citation>
    <scope>NUCLEOTIDE SEQUENCE</scope>
    <source>
        <strain evidence="8">LIQ254RAFAR</strain>
    </source>
</reference>
<evidence type="ECO:0000259" key="7">
    <source>
        <dbReference type="PROSITE" id="PS51821"/>
    </source>
</evidence>
<gene>
    <name evidence="8" type="ORF">OHK93_003141</name>
</gene>
<feature type="region of interest" description="Disordered" evidence="6">
    <location>
        <begin position="1242"/>
        <end position="1313"/>
    </location>
</feature>
<feature type="compositionally biased region" description="Polar residues" evidence="6">
    <location>
        <begin position="292"/>
        <end position="301"/>
    </location>
</feature>
<feature type="region of interest" description="Disordered" evidence="6">
    <location>
        <begin position="1"/>
        <end position="37"/>
    </location>
</feature>
<sequence length="1557" mass="172021">MHASSNAFTLTVRQQPERAKAYNGTKEKDRKPIDPPPIVQLQITDSNDPAQNYLQSPYYFMCCSLVDQDLQRPGHIAAANLGEDINTASETALLGVLVSSLHRLKDTNNTDGGFFVFPDVSVRIEGMFRLRFSLFEITKGANAVVIFIKSVTSAPFSVYNVRNFPGMLESTFLSRSFSDQGVKLRVRKEPRILGKRPAQADLSSTQQSGDGSSRSLSRQESSGMQSPQSQAFFQPYRDPVTGYDVSPSRQRSSSLTNRGSALANPDYQRSAQDIGGQADPFAHYPPREAPGSNRSSMYSQGAQITASYPQDYVLAQQRMEPPHAPIPSVQQGANWLSGFQHQSYGGAGPPAHQYRDFGTQHAYNASIASQGRELPQSTQPVPPERRLPSSDINQYDANRTYDLSSRSEQYGTGFGYPINFGERRGGLPQPQAYTGQQDPYTSLTPRTLPAPTQQTTPYRSAGPPGSPAYPSIGTDPNSSSPASYGGNIQGYGYGNHPGQQDIVLPSIIALVMEVARAPSTPQTHWVLHPPSSQQETPIPNAKHQDNATLVEEEDQLGLRKTSSSFDSVVSDQTPSSSLHSNETSVHNEVTTQWILRDNETESDPSDEDTTEAPRRRLIKVNLTDSSPSATLRSTLAGAGQAIRISSKGNIRQSSYWGLGRIVAAFDSGNRVPRRGPPKFDLAPAQPNHTFHSSNHDHFLNDHHAVEGRDEQTGTPHPSQAPAIQICSQGPRSPGVVVTGPTSARSATSIADEMPESRPQNQSTISDHDRSHRFVSRASARTLTSPSTSPRLWLSRNVSSATGPPPQLLMSEAVQSPTTSPRLCLNRGLSSATSLAQQLSKAETIVESRTAICEQEECEQIPSFDIKSELNAVPMRFEDDQIIIYYSAEIVPVFPDDEVHSKMISFQFTVGRTGIPDTNISLKHGEQDVIPEMSYWALDSPSATLTLIRPREDAARPLNVSLAIVYPLNEEGTLVPAPYLHPKSGTLISERIVVHQPTLPLVMKPSMRPLLSTWTTEARDEDVLVFERSGLAPRLFPDAYVDHVRLRFQELQKVACAVSLIKDHLKPTITCMKLRVDPTFGGRFSCTMKLQLTFNKAERVLVINPSGWKLADWLINGRIAFDSDAWRIDGDGRFLLIRNLLPQDLATEKGTPVKIEIHWEMSGAMIWPHFGSDVHLELPSVMGSKVLRGWLNCGIPSATVTLRNRAPNSTLRISFESRIALGLLHEDYDLQFTIPWSYASSLTQSSPQNGPTIEPTLTDSPESGADASGENSGALSDIPEESSSLDGATLNEAPLAPHRSRSRSRRRNDEPPPQGSSWCIILGCGGWILLVAICLGSICLLYYTLPRLGLVSPYIGGAPVLAKGTTMPDTTTEYFDSDLVGDAKFKRQASESEEDEEVIRKARIRQHEQAKAAEAKQRVNEVFGSVAYHNAFLSKSANAKKTEKTQKTQKAEKTHGHGGRESVAEAAARERWYEHVVVDADKKREDEEMKWLAKWDPIEWRRRKQREKQASLNKEATEELERYGSQFPNHDKMLRPPIKKRTLRERVDALIGWAWLVY</sequence>
<accession>A0AA43QX77</accession>
<feature type="compositionally biased region" description="Polar residues" evidence="6">
    <location>
        <begin position="1242"/>
        <end position="1260"/>
    </location>
</feature>
<proteinExistence type="predicted"/>
<feature type="compositionally biased region" description="Basic and acidic residues" evidence="6">
    <location>
        <begin position="1439"/>
        <end position="1465"/>
    </location>
</feature>
<dbReference type="InterPro" id="IPR038491">
    <property type="entry name" value="Velvet_dom_sf"/>
</dbReference>
<dbReference type="Pfam" id="PF11754">
    <property type="entry name" value="Velvet"/>
    <property type="match status" value="2"/>
</dbReference>
<evidence type="ECO:0000256" key="6">
    <source>
        <dbReference type="SAM" id="MobiDB-lite"/>
    </source>
</evidence>
<keyword evidence="9" id="KW-1185">Reference proteome</keyword>
<feature type="region of interest" description="Disordered" evidence="6">
    <location>
        <begin position="370"/>
        <end position="396"/>
    </location>
</feature>
<name>A0AA43QX77_9LECA</name>
<evidence type="ECO:0000256" key="2">
    <source>
        <dbReference type="ARBA" id="ARBA00022969"/>
    </source>
</evidence>